<dbReference type="OrthoDB" id="2541898at2"/>
<dbReference type="Gene3D" id="2.60.40.1640">
    <property type="entry name" value="Conserved domain protein"/>
    <property type="match status" value="1"/>
</dbReference>
<accession>A0A1I1AT07</accession>
<keyword evidence="1" id="KW-0812">Transmembrane</keyword>
<evidence type="ECO:0000259" key="2">
    <source>
        <dbReference type="Pfam" id="PF13786"/>
    </source>
</evidence>
<keyword evidence="1" id="KW-1133">Transmembrane helix</keyword>
<organism evidence="4 5">
    <name type="scientific">Clostridium frigidicarnis</name>
    <dbReference type="NCBI Taxonomy" id="84698"/>
    <lineage>
        <taxon>Bacteria</taxon>
        <taxon>Bacillati</taxon>
        <taxon>Bacillota</taxon>
        <taxon>Clostridia</taxon>
        <taxon>Eubacteriales</taxon>
        <taxon>Clostridiaceae</taxon>
        <taxon>Clostridium</taxon>
    </lineage>
</organism>
<dbReference type="Pfam" id="PF18705">
    <property type="entry name" value="DUF5643"/>
    <property type="match status" value="1"/>
</dbReference>
<evidence type="ECO:0000259" key="3">
    <source>
        <dbReference type="Pfam" id="PF18705"/>
    </source>
</evidence>
<dbReference type="STRING" id="84698.SAMN04488528_104612"/>
<feature type="transmembrane region" description="Helical" evidence="1">
    <location>
        <begin position="49"/>
        <end position="66"/>
    </location>
</feature>
<dbReference type="RefSeq" id="WP_090042944.1">
    <property type="nucleotide sequence ID" value="NZ_FOKI01000046.1"/>
</dbReference>
<evidence type="ECO:0000313" key="5">
    <source>
        <dbReference type="Proteomes" id="UP000198619"/>
    </source>
</evidence>
<dbReference type="Proteomes" id="UP000198619">
    <property type="component" value="Unassembled WGS sequence"/>
</dbReference>
<dbReference type="EMBL" id="FOKI01000046">
    <property type="protein sequence ID" value="SFB41205.1"/>
    <property type="molecule type" value="Genomic_DNA"/>
</dbReference>
<dbReference type="Pfam" id="PF13786">
    <property type="entry name" value="DUF4179"/>
    <property type="match status" value="1"/>
</dbReference>
<reference evidence="4 5" key="1">
    <citation type="submission" date="2016-10" db="EMBL/GenBank/DDBJ databases">
        <authorList>
            <person name="de Groot N.N."/>
        </authorList>
    </citation>
    <scope>NUCLEOTIDE SEQUENCE [LARGE SCALE GENOMIC DNA]</scope>
    <source>
        <strain evidence="4 5">DSM 12271</strain>
    </source>
</reference>
<name>A0A1I1AT07_9CLOT</name>
<gene>
    <name evidence="4" type="ORF">SAMN04488528_104612</name>
</gene>
<evidence type="ECO:0000256" key="1">
    <source>
        <dbReference type="SAM" id="Phobius"/>
    </source>
</evidence>
<evidence type="ECO:0000313" key="4">
    <source>
        <dbReference type="EMBL" id="SFB41205.1"/>
    </source>
</evidence>
<dbReference type="InterPro" id="IPR025436">
    <property type="entry name" value="DUF4179"/>
</dbReference>
<proteinExistence type="predicted"/>
<dbReference type="AlphaFoldDB" id="A0A1I1AT07"/>
<dbReference type="InterPro" id="IPR040680">
    <property type="entry name" value="DUF5643"/>
</dbReference>
<feature type="domain" description="DUF5643" evidence="3">
    <location>
        <begin position="225"/>
        <end position="330"/>
    </location>
</feature>
<keyword evidence="1" id="KW-0472">Membrane</keyword>
<sequence>MKDIYELLNDIDIDFDHIEKVELSEIERQRGKKKLMNSIKKKKINTKKICVAAAAIAVIGVTSITISNPTFAKNIPFIGNLVQNQLISTNVEYENYMNILGQTKSNEGIDVTFENAIVDNNILFLSFVVKNNNEPISEKFLEAMLVGSNIKINNENINASGSSSHEIIDENTVRILDQIQLKYDELPKNFDVDIDVSNVFGKIGDWGVKFSMDTKEVKKNTYVENMDKNFEVNGIGVNVNEITISPLTTNIKYYVKNEDEKIHMDFLVLDQDGNEVKGSTGRSTTEECEDFVKGRIDWSMNYISNENIKELTLIPIYYNGNSYDNKAVNDNKQVIGMNNVHLQDFKPLGFKLTESLSIDVNSCTVDGDNLIVKYDYKYNGKKIVKPSNYDDIFIKSNNTLLDPIEDYETGEKYKDRNTNVRVYKIGDAKNIEIGSYNETSKVLFEKEAFKAHLKK</sequence>
<dbReference type="Gene3D" id="2.60.40.1630">
    <property type="entry name" value="bacillus anthracis domain"/>
    <property type="match status" value="1"/>
</dbReference>
<keyword evidence="5" id="KW-1185">Reference proteome</keyword>
<feature type="domain" description="DUF4179" evidence="2">
    <location>
        <begin position="41"/>
        <end position="130"/>
    </location>
</feature>
<protein>
    <recommendedName>
        <fullName evidence="6">DUF4179 domain-containing protein</fullName>
    </recommendedName>
</protein>
<evidence type="ECO:0008006" key="6">
    <source>
        <dbReference type="Google" id="ProtNLM"/>
    </source>
</evidence>